<dbReference type="AlphaFoldDB" id="A0A0M3IE87"/>
<evidence type="ECO:0000313" key="2">
    <source>
        <dbReference type="Proteomes" id="UP000036681"/>
    </source>
</evidence>
<name>A0A0M3IE87_ASCLU</name>
<keyword evidence="2" id="KW-1185">Reference proteome</keyword>
<feature type="region of interest" description="Disordered" evidence="1">
    <location>
        <begin position="108"/>
        <end position="135"/>
    </location>
</feature>
<proteinExistence type="predicted"/>
<feature type="compositionally biased region" description="Polar residues" evidence="1">
    <location>
        <begin position="166"/>
        <end position="177"/>
    </location>
</feature>
<organism evidence="2 3">
    <name type="scientific">Ascaris lumbricoides</name>
    <name type="common">Giant roundworm</name>
    <dbReference type="NCBI Taxonomy" id="6252"/>
    <lineage>
        <taxon>Eukaryota</taxon>
        <taxon>Metazoa</taxon>
        <taxon>Ecdysozoa</taxon>
        <taxon>Nematoda</taxon>
        <taxon>Chromadorea</taxon>
        <taxon>Rhabditida</taxon>
        <taxon>Spirurina</taxon>
        <taxon>Ascaridomorpha</taxon>
        <taxon>Ascaridoidea</taxon>
        <taxon>Ascarididae</taxon>
        <taxon>Ascaris</taxon>
    </lineage>
</organism>
<feature type="compositionally biased region" description="Pro residues" evidence="1">
    <location>
        <begin position="118"/>
        <end position="132"/>
    </location>
</feature>
<sequence>MFAIHRKSTGPSATELLQASRKEYVKTEALKNAKIDPGRPRIFSHDDEGQQEKIASTLVRLRHRIPVQPSNSPDLICFCVTSTPMIRPSSYKPLETPHGAFRRVEKQQMAIRAKSTPPRTPPRPPPPRPPKPLWLKNCSQIRNADNSQEGIAATTHIKPIPAPRLSKQTGMRRQTTPLPCAQSLPKKEESLLEFYPELEKLRMSSCSADTDGNSATNKINECRAIGSLTTTPSTSRGTMSPYGGRCTRNSTRDAAQNSAHLSGNFTSPDSDSGLHHSSIESLDNPFYSMADSNGGKAANAQLATTRSEPEMKCCSLEAEDHRNRTTATVACVDEGSKAIKLPL</sequence>
<evidence type="ECO:0000256" key="1">
    <source>
        <dbReference type="SAM" id="MobiDB-lite"/>
    </source>
</evidence>
<protein>
    <submittedName>
        <fullName evidence="3">Uncharacterized protein</fullName>
    </submittedName>
</protein>
<feature type="compositionally biased region" description="Polar residues" evidence="1">
    <location>
        <begin position="248"/>
        <end position="270"/>
    </location>
</feature>
<dbReference type="WBParaSite" id="ALUE_0001639701-mRNA-1">
    <property type="protein sequence ID" value="ALUE_0001639701-mRNA-1"/>
    <property type="gene ID" value="ALUE_0001639701"/>
</dbReference>
<feature type="region of interest" description="Disordered" evidence="1">
    <location>
        <begin position="248"/>
        <end position="278"/>
    </location>
</feature>
<reference evidence="3" key="1">
    <citation type="submission" date="2017-02" db="UniProtKB">
        <authorList>
            <consortium name="WormBaseParasite"/>
        </authorList>
    </citation>
    <scope>IDENTIFICATION</scope>
</reference>
<feature type="region of interest" description="Disordered" evidence="1">
    <location>
        <begin position="150"/>
        <end position="179"/>
    </location>
</feature>
<dbReference type="Proteomes" id="UP000036681">
    <property type="component" value="Unplaced"/>
</dbReference>
<accession>A0A0M3IE87</accession>
<evidence type="ECO:0000313" key="3">
    <source>
        <dbReference type="WBParaSite" id="ALUE_0001639701-mRNA-1"/>
    </source>
</evidence>